<gene>
    <name evidence="2" type="ORF">N7U62_13570</name>
</gene>
<dbReference type="Proteomes" id="UP001300692">
    <property type="component" value="Unassembled WGS sequence"/>
</dbReference>
<keyword evidence="3" id="KW-1185">Reference proteome</keyword>
<dbReference type="Gene3D" id="3.60.21.10">
    <property type="match status" value="1"/>
</dbReference>
<keyword evidence="1" id="KW-0378">Hydrolase</keyword>
<proteinExistence type="predicted"/>
<sequence length="250" mass="28992">MDLHIPELQPGKKIYFASDFHLGSPDLVSSIAREKKIVNWLKSITNDAQALVLVGDLFDFWFEYKKSIPKGHIRFLGQLATMADLGIPIIVFVGNHDLWLKDYLKEQLGANIIHHPKSFSLNDKKFYIAHGDGLDPKDKKFRAIKAVFTNPICQYLFRWLHPDIGIALADWWSSKSKDSKLGQHEDQHLVDHSHKLHQNSPHDFYIYGDCHVARTETIEEGLYCNLGDWIHHYSYAEFDGKDLHLKRFQE</sequence>
<evidence type="ECO:0000256" key="1">
    <source>
        <dbReference type="ARBA" id="ARBA00022801"/>
    </source>
</evidence>
<dbReference type="SUPFAM" id="SSF56300">
    <property type="entry name" value="Metallo-dependent phosphatases"/>
    <property type="match status" value="1"/>
</dbReference>
<accession>A0ABT3CW63</accession>
<reference evidence="2 3" key="1">
    <citation type="submission" date="2022-10" db="EMBL/GenBank/DDBJ databases">
        <title>Comparative genomics and taxonomic characterization of three novel marine species of genus Reichenbachiella exhibiting antioxidant and polysaccharide degradation activities.</title>
        <authorList>
            <person name="Muhammad N."/>
            <person name="Lee Y.-J."/>
            <person name="Ko J."/>
            <person name="Kim S.-G."/>
        </authorList>
    </citation>
    <scope>NUCLEOTIDE SEQUENCE [LARGE SCALE GENOMIC DNA]</scope>
    <source>
        <strain evidence="2 3">ABR2-5</strain>
    </source>
</reference>
<dbReference type="InterPro" id="IPR043461">
    <property type="entry name" value="LpxH-like"/>
</dbReference>
<name>A0ABT3CW63_9BACT</name>
<protein>
    <submittedName>
        <fullName evidence="2">UDP-2,3-diacylglucosamine diphosphatase</fullName>
    </submittedName>
</protein>
<evidence type="ECO:0000313" key="2">
    <source>
        <dbReference type="EMBL" id="MCV9387705.1"/>
    </source>
</evidence>
<organism evidence="2 3">
    <name type="scientific">Reichenbachiella ulvae</name>
    <dbReference type="NCBI Taxonomy" id="2980104"/>
    <lineage>
        <taxon>Bacteria</taxon>
        <taxon>Pseudomonadati</taxon>
        <taxon>Bacteroidota</taxon>
        <taxon>Cytophagia</taxon>
        <taxon>Cytophagales</taxon>
        <taxon>Reichenbachiellaceae</taxon>
        <taxon>Reichenbachiella</taxon>
    </lineage>
</organism>
<comment type="caution">
    <text evidence="2">The sequence shown here is derived from an EMBL/GenBank/DDBJ whole genome shotgun (WGS) entry which is preliminary data.</text>
</comment>
<dbReference type="PANTHER" id="PTHR34990:SF1">
    <property type="entry name" value="UDP-2,3-DIACYLGLUCOSAMINE HYDROLASE"/>
    <property type="match status" value="1"/>
</dbReference>
<dbReference type="EMBL" id="JAOYOD010000001">
    <property type="protein sequence ID" value="MCV9387705.1"/>
    <property type="molecule type" value="Genomic_DNA"/>
</dbReference>
<dbReference type="InterPro" id="IPR029052">
    <property type="entry name" value="Metallo-depent_PP-like"/>
</dbReference>
<dbReference type="RefSeq" id="WP_264138525.1">
    <property type="nucleotide sequence ID" value="NZ_JAOYOD010000001.1"/>
</dbReference>
<dbReference type="CDD" id="cd07398">
    <property type="entry name" value="MPP_YbbF-LpxH"/>
    <property type="match status" value="1"/>
</dbReference>
<dbReference type="PANTHER" id="PTHR34990">
    <property type="entry name" value="UDP-2,3-DIACYLGLUCOSAMINE HYDROLASE-RELATED"/>
    <property type="match status" value="1"/>
</dbReference>
<evidence type="ECO:0000313" key="3">
    <source>
        <dbReference type="Proteomes" id="UP001300692"/>
    </source>
</evidence>